<organism evidence="1 2">
    <name type="scientific">Helianthus annuus</name>
    <name type="common">Common sunflower</name>
    <dbReference type="NCBI Taxonomy" id="4232"/>
    <lineage>
        <taxon>Eukaryota</taxon>
        <taxon>Viridiplantae</taxon>
        <taxon>Streptophyta</taxon>
        <taxon>Embryophyta</taxon>
        <taxon>Tracheophyta</taxon>
        <taxon>Spermatophyta</taxon>
        <taxon>Magnoliopsida</taxon>
        <taxon>eudicotyledons</taxon>
        <taxon>Gunneridae</taxon>
        <taxon>Pentapetalae</taxon>
        <taxon>asterids</taxon>
        <taxon>campanulids</taxon>
        <taxon>Asterales</taxon>
        <taxon>Asteraceae</taxon>
        <taxon>Asteroideae</taxon>
        <taxon>Heliantheae alliance</taxon>
        <taxon>Heliantheae</taxon>
        <taxon>Helianthus</taxon>
    </lineage>
</organism>
<keyword evidence="2" id="KW-1185">Reference proteome</keyword>
<comment type="caution">
    <text evidence="1">The sequence shown here is derived from an EMBL/GenBank/DDBJ whole genome shotgun (WGS) entry which is preliminary data.</text>
</comment>
<gene>
    <name evidence="1" type="ORF">HanXRQr2_Chr11g0485821</name>
</gene>
<name>A0A9K3HN99_HELAN</name>
<accession>A0A9K3HN99</accession>
<reference evidence="1" key="1">
    <citation type="journal article" date="2017" name="Nature">
        <title>The sunflower genome provides insights into oil metabolism, flowering and Asterid evolution.</title>
        <authorList>
            <person name="Badouin H."/>
            <person name="Gouzy J."/>
            <person name="Grassa C.J."/>
            <person name="Murat F."/>
            <person name="Staton S.E."/>
            <person name="Cottret L."/>
            <person name="Lelandais-Briere C."/>
            <person name="Owens G.L."/>
            <person name="Carrere S."/>
            <person name="Mayjonade B."/>
            <person name="Legrand L."/>
            <person name="Gill N."/>
            <person name="Kane N.C."/>
            <person name="Bowers J.E."/>
            <person name="Hubner S."/>
            <person name="Bellec A."/>
            <person name="Berard A."/>
            <person name="Berges H."/>
            <person name="Blanchet N."/>
            <person name="Boniface M.C."/>
            <person name="Brunel D."/>
            <person name="Catrice O."/>
            <person name="Chaidir N."/>
            <person name="Claudel C."/>
            <person name="Donnadieu C."/>
            <person name="Faraut T."/>
            <person name="Fievet G."/>
            <person name="Helmstetter N."/>
            <person name="King M."/>
            <person name="Knapp S.J."/>
            <person name="Lai Z."/>
            <person name="Le Paslier M.C."/>
            <person name="Lippi Y."/>
            <person name="Lorenzon L."/>
            <person name="Mandel J.R."/>
            <person name="Marage G."/>
            <person name="Marchand G."/>
            <person name="Marquand E."/>
            <person name="Bret-Mestries E."/>
            <person name="Morien E."/>
            <person name="Nambeesan S."/>
            <person name="Nguyen T."/>
            <person name="Pegot-Espagnet P."/>
            <person name="Pouilly N."/>
            <person name="Raftis F."/>
            <person name="Sallet E."/>
            <person name="Schiex T."/>
            <person name="Thomas J."/>
            <person name="Vandecasteele C."/>
            <person name="Vares D."/>
            <person name="Vear F."/>
            <person name="Vautrin S."/>
            <person name="Crespi M."/>
            <person name="Mangin B."/>
            <person name="Burke J.M."/>
            <person name="Salse J."/>
            <person name="Munos S."/>
            <person name="Vincourt P."/>
            <person name="Rieseberg L.H."/>
            <person name="Langlade N.B."/>
        </authorList>
    </citation>
    <scope>NUCLEOTIDE SEQUENCE</scope>
    <source>
        <tissue evidence="1">Leaves</tissue>
    </source>
</reference>
<reference evidence="1" key="2">
    <citation type="submission" date="2020-06" db="EMBL/GenBank/DDBJ databases">
        <title>Helianthus annuus Genome sequencing and assembly Release 2.</title>
        <authorList>
            <person name="Gouzy J."/>
            <person name="Langlade N."/>
            <person name="Munos S."/>
        </authorList>
    </citation>
    <scope>NUCLEOTIDE SEQUENCE</scope>
    <source>
        <tissue evidence="1">Leaves</tissue>
    </source>
</reference>
<dbReference type="Proteomes" id="UP000215914">
    <property type="component" value="Unassembled WGS sequence"/>
</dbReference>
<protein>
    <submittedName>
        <fullName evidence="1">Uncharacterized protein</fullName>
    </submittedName>
</protein>
<evidence type="ECO:0000313" key="1">
    <source>
        <dbReference type="EMBL" id="KAF5781614.1"/>
    </source>
</evidence>
<proteinExistence type="predicted"/>
<dbReference type="AlphaFoldDB" id="A0A9K3HN99"/>
<dbReference type="EMBL" id="MNCJ02000326">
    <property type="protein sequence ID" value="KAF5781614.1"/>
    <property type="molecule type" value="Genomic_DNA"/>
</dbReference>
<evidence type="ECO:0000313" key="2">
    <source>
        <dbReference type="Proteomes" id="UP000215914"/>
    </source>
</evidence>
<dbReference type="Gramene" id="mRNA:HanXRQr2_Chr11g0485821">
    <property type="protein sequence ID" value="mRNA:HanXRQr2_Chr11g0485821"/>
    <property type="gene ID" value="HanXRQr2_Chr11g0485821"/>
</dbReference>
<sequence length="51" mass="5826">MKGLHLQGISGPMQRFQFKENKYQYSMPTIEGFACYIPPLCGDIVVKVLTF</sequence>